<evidence type="ECO:0000313" key="1">
    <source>
        <dbReference type="EMBL" id="MFG3816153.1"/>
    </source>
</evidence>
<dbReference type="Pfam" id="PF10049">
    <property type="entry name" value="DUF2283"/>
    <property type="match status" value="1"/>
</dbReference>
<dbReference type="Proteomes" id="UP001604335">
    <property type="component" value="Unassembled WGS sequence"/>
</dbReference>
<proteinExistence type="predicted"/>
<gene>
    <name evidence="1" type="ORF">VPK24_00770</name>
</gene>
<dbReference type="InterPro" id="IPR019270">
    <property type="entry name" value="DUF2283"/>
</dbReference>
<organism evidence="1 2">
    <name type="scientific">Limnothrix redekei LRLZ20PSL1</name>
    <dbReference type="NCBI Taxonomy" id="3112953"/>
    <lineage>
        <taxon>Bacteria</taxon>
        <taxon>Bacillati</taxon>
        <taxon>Cyanobacteriota</taxon>
        <taxon>Cyanophyceae</taxon>
        <taxon>Pseudanabaenales</taxon>
        <taxon>Pseudanabaenaceae</taxon>
        <taxon>Limnothrix</taxon>
    </lineage>
</organism>
<accession>A0ABW7C8A8</accession>
<reference evidence="2" key="1">
    <citation type="journal article" date="2024" name="Algal Res.">
        <title>Biochemical, toxicological and genomic investigation of a high-biomass producing Limnothrix strain isolated from Italian shallow drinking water reservoir.</title>
        <authorList>
            <person name="Simonazzi M."/>
            <person name="Shishido T.K."/>
            <person name="Delbaje E."/>
            <person name="Wahlsten M."/>
            <person name="Fewer D.P."/>
            <person name="Sivonen K."/>
            <person name="Pezzolesi L."/>
            <person name="Pistocchi R."/>
        </authorList>
    </citation>
    <scope>NUCLEOTIDE SEQUENCE [LARGE SCALE GENOMIC DNA]</scope>
    <source>
        <strain evidence="2">LRLZ20PSL1</strain>
    </source>
</reference>
<dbReference type="EMBL" id="JAZAQF010000001">
    <property type="protein sequence ID" value="MFG3816153.1"/>
    <property type="molecule type" value="Genomic_DNA"/>
</dbReference>
<sequence>MATPAILNAIPHLLQAPSNQIWSSYDPIADVLYLSFRKPQNANDSTLEDNIIYHYHNEILVGLTILNASQNQTA</sequence>
<evidence type="ECO:0000313" key="2">
    <source>
        <dbReference type="Proteomes" id="UP001604335"/>
    </source>
</evidence>
<comment type="caution">
    <text evidence="1">The sequence shown here is derived from an EMBL/GenBank/DDBJ whole genome shotgun (WGS) entry which is preliminary data.</text>
</comment>
<dbReference type="RefSeq" id="WP_190354410.1">
    <property type="nucleotide sequence ID" value="NZ_JAZAQF010000001.1"/>
</dbReference>
<name>A0ABW7C8A8_9CYAN</name>
<protein>
    <submittedName>
        <fullName evidence="1">DUF2283 domain-containing protein</fullName>
    </submittedName>
</protein>
<keyword evidence="2" id="KW-1185">Reference proteome</keyword>